<reference evidence="1" key="1">
    <citation type="journal article" date="2014" name="Int. J. Syst. Evol. Microbiol.">
        <title>Complete genome sequence of Corynebacterium casei LMG S-19264T (=DSM 44701T), isolated from a smear-ripened cheese.</title>
        <authorList>
            <consortium name="US DOE Joint Genome Institute (JGI-PGF)"/>
            <person name="Walter F."/>
            <person name="Albersmeier A."/>
            <person name="Kalinowski J."/>
            <person name="Ruckert C."/>
        </authorList>
    </citation>
    <scope>NUCLEOTIDE SEQUENCE</scope>
    <source>
        <strain evidence="1">JCM 3086</strain>
    </source>
</reference>
<gene>
    <name evidence="1" type="ORF">GCM10010121_088830</name>
</gene>
<comment type="caution">
    <text evidence="1">The sequence shown here is derived from an EMBL/GenBank/DDBJ whole genome shotgun (WGS) entry which is preliminary data.</text>
</comment>
<proteinExistence type="predicted"/>
<organism evidence="1 2">
    <name type="scientific">Streptomyces brasiliensis</name>
    <dbReference type="NCBI Taxonomy" id="1954"/>
    <lineage>
        <taxon>Bacteria</taxon>
        <taxon>Bacillati</taxon>
        <taxon>Actinomycetota</taxon>
        <taxon>Actinomycetes</taxon>
        <taxon>Kitasatosporales</taxon>
        <taxon>Streptomycetaceae</taxon>
        <taxon>Streptomyces</taxon>
    </lineage>
</organism>
<name>A0A917UKP9_9ACTN</name>
<accession>A0A917UKP9</accession>
<dbReference type="EMBL" id="BMQA01000080">
    <property type="protein sequence ID" value="GGJ64383.1"/>
    <property type="molecule type" value="Genomic_DNA"/>
</dbReference>
<sequence length="220" mass="21230">MCGGCSVRCVVDGGTRWASVLATVAAAAAARVPVALCVAKVPCVPGAFGLAAVLDLDFEKRRWATGMGGAGVVRGATGRGATGRGATGRGEWVVDVVAGDGERRGAAGVGLVGAAGVAAAVRGEASAGAVVTGAPRGEAVGRVRWRAGASDGELLWVAGRAVDAGADGRAAAVGFGATGCETSGAPRPRRGAWVLRCTGVGLGVGMFGECGGGGGDGARR</sequence>
<reference evidence="1" key="2">
    <citation type="submission" date="2020-09" db="EMBL/GenBank/DDBJ databases">
        <authorList>
            <person name="Sun Q."/>
            <person name="Ohkuma M."/>
        </authorList>
    </citation>
    <scope>NUCLEOTIDE SEQUENCE</scope>
    <source>
        <strain evidence="1">JCM 3086</strain>
    </source>
</reference>
<evidence type="ECO:0000313" key="1">
    <source>
        <dbReference type="EMBL" id="GGJ64383.1"/>
    </source>
</evidence>
<evidence type="ECO:0000313" key="2">
    <source>
        <dbReference type="Proteomes" id="UP000657574"/>
    </source>
</evidence>
<dbReference type="AlphaFoldDB" id="A0A917UKP9"/>
<keyword evidence="2" id="KW-1185">Reference proteome</keyword>
<protein>
    <submittedName>
        <fullName evidence="1">Uncharacterized protein</fullName>
    </submittedName>
</protein>
<dbReference type="Proteomes" id="UP000657574">
    <property type="component" value="Unassembled WGS sequence"/>
</dbReference>